<proteinExistence type="predicted"/>
<dbReference type="Proteomes" id="UP000199345">
    <property type="component" value="Unassembled WGS sequence"/>
</dbReference>
<keyword evidence="2" id="KW-1185">Reference proteome</keyword>
<gene>
    <name evidence="1" type="ORF">SAMN05216326_12549</name>
</gene>
<reference evidence="2" key="1">
    <citation type="submission" date="2016-10" db="EMBL/GenBank/DDBJ databases">
        <authorList>
            <person name="Varghese N."/>
            <person name="Submissions S."/>
        </authorList>
    </citation>
    <scope>NUCLEOTIDE SEQUENCE [LARGE SCALE GENOMIC DNA]</scope>
    <source>
        <strain evidence="2">Nm71</strain>
    </source>
</reference>
<evidence type="ECO:0000313" key="2">
    <source>
        <dbReference type="Proteomes" id="UP000199345"/>
    </source>
</evidence>
<dbReference type="RefSeq" id="WP_090659947.1">
    <property type="nucleotide sequence ID" value="NZ_FOIA01000025.1"/>
</dbReference>
<name>A0A1I0E9F6_9PROT</name>
<protein>
    <submittedName>
        <fullName evidence="1">Uncharacterized protein</fullName>
    </submittedName>
</protein>
<dbReference type="AlphaFoldDB" id="A0A1I0E9F6"/>
<sequence length="59" mass="6638">MFSVIKKTNNGLESTVLKSDLMTRKSARHFCKGIVARANPEPRLVIVHPDGVEEVFQNK</sequence>
<evidence type="ECO:0000313" key="1">
    <source>
        <dbReference type="EMBL" id="SET41046.1"/>
    </source>
</evidence>
<organism evidence="1 2">
    <name type="scientific">Nitrosomonas marina</name>
    <dbReference type="NCBI Taxonomy" id="917"/>
    <lineage>
        <taxon>Bacteria</taxon>
        <taxon>Pseudomonadati</taxon>
        <taxon>Pseudomonadota</taxon>
        <taxon>Betaproteobacteria</taxon>
        <taxon>Nitrosomonadales</taxon>
        <taxon>Nitrosomonadaceae</taxon>
        <taxon>Nitrosomonas</taxon>
    </lineage>
</organism>
<accession>A0A1I0E9F6</accession>
<dbReference type="EMBL" id="FOIA01000025">
    <property type="protein sequence ID" value="SET41046.1"/>
    <property type="molecule type" value="Genomic_DNA"/>
</dbReference>